<accession>A0ABD0U5I0</accession>
<organism evidence="1 2">
    <name type="scientific">Dendrobium thyrsiflorum</name>
    <name type="common">Pinecone-like raceme dendrobium</name>
    <name type="synonym">Orchid</name>
    <dbReference type="NCBI Taxonomy" id="117978"/>
    <lineage>
        <taxon>Eukaryota</taxon>
        <taxon>Viridiplantae</taxon>
        <taxon>Streptophyta</taxon>
        <taxon>Embryophyta</taxon>
        <taxon>Tracheophyta</taxon>
        <taxon>Spermatophyta</taxon>
        <taxon>Magnoliopsida</taxon>
        <taxon>Liliopsida</taxon>
        <taxon>Asparagales</taxon>
        <taxon>Orchidaceae</taxon>
        <taxon>Epidendroideae</taxon>
        <taxon>Malaxideae</taxon>
        <taxon>Dendrobiinae</taxon>
        <taxon>Dendrobium</taxon>
    </lineage>
</organism>
<evidence type="ECO:0000313" key="1">
    <source>
        <dbReference type="EMBL" id="KAL0907673.1"/>
    </source>
</evidence>
<dbReference type="AlphaFoldDB" id="A0ABD0U5I0"/>
<reference evidence="1 2" key="1">
    <citation type="journal article" date="2024" name="Plant Biotechnol. J.">
        <title>Dendrobium thyrsiflorum genome and its molecular insights into genes involved in important horticultural traits.</title>
        <authorList>
            <person name="Chen B."/>
            <person name="Wang J.Y."/>
            <person name="Zheng P.J."/>
            <person name="Li K.L."/>
            <person name="Liang Y.M."/>
            <person name="Chen X.F."/>
            <person name="Zhang C."/>
            <person name="Zhao X."/>
            <person name="He X."/>
            <person name="Zhang G.Q."/>
            <person name="Liu Z.J."/>
            <person name="Xu Q."/>
        </authorList>
    </citation>
    <scope>NUCLEOTIDE SEQUENCE [LARGE SCALE GENOMIC DNA]</scope>
    <source>
        <strain evidence="1">GZMU011</strain>
    </source>
</reference>
<gene>
    <name evidence="1" type="ORF">M5K25_022097</name>
</gene>
<evidence type="ECO:0000313" key="2">
    <source>
        <dbReference type="Proteomes" id="UP001552299"/>
    </source>
</evidence>
<comment type="caution">
    <text evidence="1">The sequence shown here is derived from an EMBL/GenBank/DDBJ whole genome shotgun (WGS) entry which is preliminary data.</text>
</comment>
<name>A0ABD0U5I0_DENTH</name>
<sequence length="135" mass="15728">MVRGNPEGTQCDTYDEAGIHFSRLDRRRPVTQRGGMGNRCGAYDEKGIFISTRLRGNDCASFRQAFESYNKEDSPIKTQILRRNPILCQQDDRVDKVNGYDRDPLNRVARRQMAPLYYGHGHRPYVPQWHQILEI</sequence>
<dbReference type="Proteomes" id="UP001552299">
    <property type="component" value="Unassembled WGS sequence"/>
</dbReference>
<dbReference type="EMBL" id="JANQDX010000017">
    <property type="protein sequence ID" value="KAL0907673.1"/>
    <property type="molecule type" value="Genomic_DNA"/>
</dbReference>
<keyword evidence="2" id="KW-1185">Reference proteome</keyword>
<proteinExistence type="predicted"/>
<protein>
    <submittedName>
        <fullName evidence="1">Uncharacterized protein</fullName>
    </submittedName>
</protein>